<dbReference type="AlphaFoldDB" id="A0A7Z0CJ53"/>
<dbReference type="PROSITE" id="PS00059">
    <property type="entry name" value="ADH_ZINC"/>
    <property type="match status" value="1"/>
</dbReference>
<dbReference type="InterPro" id="IPR002328">
    <property type="entry name" value="ADH_Zn_CS"/>
</dbReference>
<comment type="caution">
    <text evidence="8">The sequence shown here is derived from an EMBL/GenBank/DDBJ whole genome shotgun (WGS) entry which is preliminary data.</text>
</comment>
<evidence type="ECO:0000256" key="1">
    <source>
        <dbReference type="ARBA" id="ARBA00001947"/>
    </source>
</evidence>
<dbReference type="SUPFAM" id="SSF50129">
    <property type="entry name" value="GroES-like"/>
    <property type="match status" value="1"/>
</dbReference>
<evidence type="ECO:0000259" key="7">
    <source>
        <dbReference type="Pfam" id="PF08240"/>
    </source>
</evidence>
<keyword evidence="9" id="KW-1185">Reference proteome</keyword>
<dbReference type="SUPFAM" id="SSF51735">
    <property type="entry name" value="NAD(P)-binding Rossmann-fold domains"/>
    <property type="match status" value="1"/>
</dbReference>
<dbReference type="PANTHER" id="PTHR43401">
    <property type="entry name" value="L-THREONINE 3-DEHYDROGENASE"/>
    <property type="match status" value="1"/>
</dbReference>
<dbReference type="GO" id="GO:0016491">
    <property type="term" value="F:oxidoreductase activity"/>
    <property type="evidence" value="ECO:0007669"/>
    <property type="project" value="UniProtKB-KW"/>
</dbReference>
<dbReference type="OrthoDB" id="9797931at2"/>
<feature type="domain" description="Alcohol dehydrogenase-like C-terminal" evidence="6">
    <location>
        <begin position="179"/>
        <end position="290"/>
    </location>
</feature>
<dbReference type="GO" id="GO:0008270">
    <property type="term" value="F:zinc ion binding"/>
    <property type="evidence" value="ECO:0007669"/>
    <property type="project" value="InterPro"/>
</dbReference>
<dbReference type="InterPro" id="IPR013154">
    <property type="entry name" value="ADH-like_N"/>
</dbReference>
<reference evidence="8 9" key="1">
    <citation type="submission" date="2020-07" db="EMBL/GenBank/DDBJ databases">
        <title>Sequencing the genomes of 1000 actinobacteria strains.</title>
        <authorList>
            <person name="Klenk H.-P."/>
        </authorList>
    </citation>
    <scope>NUCLEOTIDE SEQUENCE [LARGE SCALE GENOMIC DNA]</scope>
    <source>
        <strain evidence="8 9">DSM 19970</strain>
    </source>
</reference>
<keyword evidence="3 5" id="KW-0862">Zinc</keyword>
<feature type="domain" description="Alcohol dehydrogenase-like N-terminal" evidence="7">
    <location>
        <begin position="24"/>
        <end position="140"/>
    </location>
</feature>
<evidence type="ECO:0000313" key="9">
    <source>
        <dbReference type="Proteomes" id="UP000547973"/>
    </source>
</evidence>
<comment type="similarity">
    <text evidence="5">Belongs to the zinc-containing alcohol dehydrogenase family.</text>
</comment>
<dbReference type="Pfam" id="PF00107">
    <property type="entry name" value="ADH_zinc_N"/>
    <property type="match status" value="1"/>
</dbReference>
<protein>
    <submittedName>
        <fullName evidence="8">2-desacetyl-2-hydroxyethyl bacteriochlorophyllide A dehydrogenase</fullName>
    </submittedName>
</protein>
<dbReference type="InterPro" id="IPR013149">
    <property type="entry name" value="ADH-like_C"/>
</dbReference>
<keyword evidence="2 5" id="KW-0479">Metal-binding</keyword>
<proteinExistence type="inferred from homology"/>
<evidence type="ECO:0000256" key="5">
    <source>
        <dbReference type="RuleBase" id="RU361277"/>
    </source>
</evidence>
<evidence type="ECO:0000256" key="4">
    <source>
        <dbReference type="ARBA" id="ARBA00023002"/>
    </source>
</evidence>
<dbReference type="InterPro" id="IPR036291">
    <property type="entry name" value="NAD(P)-bd_dom_sf"/>
</dbReference>
<dbReference type="RefSeq" id="WP_062075469.1">
    <property type="nucleotide sequence ID" value="NZ_BBRC01000009.1"/>
</dbReference>
<name>A0A7Z0CJ53_9MICO</name>
<organism evidence="8 9">
    <name type="scientific">Demequina lutea</name>
    <dbReference type="NCBI Taxonomy" id="431489"/>
    <lineage>
        <taxon>Bacteria</taxon>
        <taxon>Bacillati</taxon>
        <taxon>Actinomycetota</taxon>
        <taxon>Actinomycetes</taxon>
        <taxon>Micrococcales</taxon>
        <taxon>Demequinaceae</taxon>
        <taxon>Demequina</taxon>
    </lineage>
</organism>
<dbReference type="PANTHER" id="PTHR43401:SF2">
    <property type="entry name" value="L-THREONINE 3-DEHYDROGENASE"/>
    <property type="match status" value="1"/>
</dbReference>
<comment type="cofactor">
    <cofactor evidence="1 5">
        <name>Zn(2+)</name>
        <dbReference type="ChEBI" id="CHEBI:29105"/>
    </cofactor>
</comment>
<dbReference type="EMBL" id="JACBZO010000001">
    <property type="protein sequence ID" value="NYI40380.1"/>
    <property type="molecule type" value="Genomic_DNA"/>
</dbReference>
<dbReference type="InterPro" id="IPR011032">
    <property type="entry name" value="GroES-like_sf"/>
</dbReference>
<gene>
    <name evidence="8" type="ORF">BKA03_000499</name>
</gene>
<evidence type="ECO:0000259" key="6">
    <source>
        <dbReference type="Pfam" id="PF00107"/>
    </source>
</evidence>
<accession>A0A7Z0CJ53</accession>
<dbReference type="Proteomes" id="UP000547973">
    <property type="component" value="Unassembled WGS sequence"/>
</dbReference>
<dbReference type="InterPro" id="IPR050129">
    <property type="entry name" value="Zn_alcohol_dh"/>
</dbReference>
<evidence type="ECO:0000256" key="3">
    <source>
        <dbReference type="ARBA" id="ARBA00022833"/>
    </source>
</evidence>
<evidence type="ECO:0000313" key="8">
    <source>
        <dbReference type="EMBL" id="NYI40380.1"/>
    </source>
</evidence>
<dbReference type="Pfam" id="PF08240">
    <property type="entry name" value="ADH_N"/>
    <property type="match status" value="1"/>
</dbReference>
<dbReference type="Gene3D" id="3.90.180.10">
    <property type="entry name" value="Medium-chain alcohol dehydrogenases, catalytic domain"/>
    <property type="match status" value="1"/>
</dbReference>
<keyword evidence="4" id="KW-0560">Oxidoreductase</keyword>
<dbReference type="Gene3D" id="3.40.50.720">
    <property type="entry name" value="NAD(P)-binding Rossmann-like Domain"/>
    <property type="match status" value="1"/>
</dbReference>
<evidence type="ECO:0000256" key="2">
    <source>
        <dbReference type="ARBA" id="ARBA00022723"/>
    </source>
</evidence>
<sequence>MRAFVITGPGIGGVADVPEPVADPGQVIVEVDRVGVCGTDMEFYRGDMAYLVSGDATFPMRIGHEWCGRVVEVGDDSDASWVGRRVTGDTMLGCRTCPRCLDGRQHLCEERYEIGVRHGWPGALAERLTVPTSALIALPEDFDSVLGALVEPGGNALRAVRGANLRPGDSVLVIGAGTIGLLVAQIAQAQGAEVHIVGRSERSLDFARSLGFRHTTTLDGLDRAHAFRAVVDASNTKGSPALAVDIVEPGGRVVLIGIAGEPSLIDTREVAIKDVTAVGVLSASGGLEETVELYATGAVDPRPLVAATVGLDATAAILAGERPAGAGPGPKFHIDPRR</sequence>